<sequence>MSSKDKIIKATLHLAAILGIKGTTTKKIAESAEVNETTIFKNFKCKDTLVHEALQAETDKIKDEIDCFFSGTIKTNKELIHKTSEFIMEIYDKYEDYMMVTIKEMGSKELESVKPNIQDYLTESVEKKLDSFLTPKMTHKDSEAISYIMNSVILFLAADKVKNNIYGHPKKDEVEIDYLADVLERLLIIDER</sequence>
<evidence type="ECO:0000256" key="2">
    <source>
        <dbReference type="PROSITE-ProRule" id="PRU00335"/>
    </source>
</evidence>
<dbReference type="SUPFAM" id="SSF46689">
    <property type="entry name" value="Homeodomain-like"/>
    <property type="match status" value="1"/>
</dbReference>
<dbReference type="GO" id="GO:0003677">
    <property type="term" value="F:DNA binding"/>
    <property type="evidence" value="ECO:0007669"/>
    <property type="project" value="UniProtKB-UniRule"/>
</dbReference>
<dbReference type="PROSITE" id="PS50977">
    <property type="entry name" value="HTH_TETR_2"/>
    <property type="match status" value="1"/>
</dbReference>
<dbReference type="RefSeq" id="WP_012861368.1">
    <property type="nucleotide sequence ID" value="NC_013517.1"/>
</dbReference>
<dbReference type="Pfam" id="PF00440">
    <property type="entry name" value="TetR_N"/>
    <property type="match status" value="1"/>
</dbReference>
<keyword evidence="1 2" id="KW-0238">DNA-binding</keyword>
<gene>
    <name evidence="4" type="ordered locus">Sterm_1917</name>
</gene>
<name>D1AJ86_SEBTE</name>
<dbReference type="InterPro" id="IPR001647">
    <property type="entry name" value="HTH_TetR"/>
</dbReference>
<protein>
    <submittedName>
        <fullName evidence="4">Transcriptional regulator, TetR family</fullName>
    </submittedName>
</protein>
<feature type="DNA-binding region" description="H-T-H motif" evidence="2">
    <location>
        <begin position="24"/>
        <end position="43"/>
    </location>
</feature>
<dbReference type="Gene3D" id="1.10.357.10">
    <property type="entry name" value="Tetracycline Repressor, domain 2"/>
    <property type="match status" value="1"/>
</dbReference>
<keyword evidence="5" id="KW-1185">Reference proteome</keyword>
<dbReference type="KEGG" id="str:Sterm_1917"/>
<feature type="domain" description="HTH tetR-type" evidence="3">
    <location>
        <begin position="1"/>
        <end position="61"/>
    </location>
</feature>
<evidence type="ECO:0000313" key="4">
    <source>
        <dbReference type="EMBL" id="ACZ08774.1"/>
    </source>
</evidence>
<dbReference type="STRING" id="526218.Sterm_1917"/>
<reference evidence="5" key="1">
    <citation type="submission" date="2009-09" db="EMBL/GenBank/DDBJ databases">
        <title>The complete chromosome of Sebaldella termitidis ATCC 33386.</title>
        <authorList>
            <consortium name="US DOE Joint Genome Institute (JGI-PGF)"/>
            <person name="Lucas S."/>
            <person name="Copeland A."/>
            <person name="Lapidus A."/>
            <person name="Glavina del Rio T."/>
            <person name="Dalin E."/>
            <person name="Tice H."/>
            <person name="Bruce D."/>
            <person name="Goodwin L."/>
            <person name="Pitluck S."/>
            <person name="Kyrpides N."/>
            <person name="Mavromatis K."/>
            <person name="Ivanova N."/>
            <person name="Mikhailova N."/>
            <person name="Sims D."/>
            <person name="Meincke L."/>
            <person name="Brettin T."/>
            <person name="Detter J.C."/>
            <person name="Han C."/>
            <person name="Larimer F."/>
            <person name="Land M."/>
            <person name="Hauser L."/>
            <person name="Markowitz V."/>
            <person name="Cheng J.F."/>
            <person name="Hugenholtz P."/>
            <person name="Woyke T."/>
            <person name="Wu D."/>
            <person name="Eisen J.A."/>
        </authorList>
    </citation>
    <scope>NUCLEOTIDE SEQUENCE [LARGE SCALE GENOMIC DNA]</scope>
    <source>
        <strain evidence="5">ATCC 33386 / NCTC 11300</strain>
    </source>
</reference>
<dbReference type="PANTHER" id="PTHR43479">
    <property type="entry name" value="ACREF/ENVCD OPERON REPRESSOR-RELATED"/>
    <property type="match status" value="1"/>
</dbReference>
<evidence type="ECO:0000313" key="5">
    <source>
        <dbReference type="Proteomes" id="UP000000845"/>
    </source>
</evidence>
<dbReference type="HOGENOM" id="CLU_069356_41_0_0"/>
<dbReference type="PANTHER" id="PTHR43479:SF11">
    <property type="entry name" value="ACREF_ENVCD OPERON REPRESSOR-RELATED"/>
    <property type="match status" value="1"/>
</dbReference>
<evidence type="ECO:0000259" key="3">
    <source>
        <dbReference type="PROSITE" id="PS50977"/>
    </source>
</evidence>
<dbReference type="AlphaFoldDB" id="D1AJ86"/>
<accession>D1AJ86</accession>
<dbReference type="InterPro" id="IPR050624">
    <property type="entry name" value="HTH-type_Tx_Regulator"/>
</dbReference>
<dbReference type="Proteomes" id="UP000000845">
    <property type="component" value="Chromosome"/>
</dbReference>
<evidence type="ECO:0000256" key="1">
    <source>
        <dbReference type="ARBA" id="ARBA00023125"/>
    </source>
</evidence>
<dbReference type="eggNOG" id="COG1309">
    <property type="taxonomic scope" value="Bacteria"/>
</dbReference>
<proteinExistence type="predicted"/>
<dbReference type="EMBL" id="CP001739">
    <property type="protein sequence ID" value="ACZ08774.1"/>
    <property type="molecule type" value="Genomic_DNA"/>
</dbReference>
<organism evidence="4 5">
    <name type="scientific">Sebaldella termitidis (strain ATCC 33386 / NCTC 11300)</name>
    <dbReference type="NCBI Taxonomy" id="526218"/>
    <lineage>
        <taxon>Bacteria</taxon>
        <taxon>Fusobacteriati</taxon>
        <taxon>Fusobacteriota</taxon>
        <taxon>Fusobacteriia</taxon>
        <taxon>Fusobacteriales</taxon>
        <taxon>Leptotrichiaceae</taxon>
        <taxon>Sebaldella</taxon>
    </lineage>
</organism>
<dbReference type="InterPro" id="IPR009057">
    <property type="entry name" value="Homeodomain-like_sf"/>
</dbReference>
<reference evidence="4 5" key="2">
    <citation type="journal article" date="2010" name="Stand. Genomic Sci.">
        <title>Complete genome sequence of Sebaldella termitidis type strain (NCTC 11300).</title>
        <authorList>
            <person name="Harmon-Smith M."/>
            <person name="Celia L."/>
            <person name="Chertkov O."/>
            <person name="Lapidus A."/>
            <person name="Copeland A."/>
            <person name="Glavina Del Rio T."/>
            <person name="Nolan M."/>
            <person name="Lucas S."/>
            <person name="Tice H."/>
            <person name="Cheng J.F."/>
            <person name="Han C."/>
            <person name="Detter J.C."/>
            <person name="Bruce D."/>
            <person name="Goodwin L."/>
            <person name="Pitluck S."/>
            <person name="Pati A."/>
            <person name="Liolios K."/>
            <person name="Ivanova N."/>
            <person name="Mavromatis K."/>
            <person name="Mikhailova N."/>
            <person name="Chen A."/>
            <person name="Palaniappan K."/>
            <person name="Land M."/>
            <person name="Hauser L."/>
            <person name="Chang Y.J."/>
            <person name="Jeffries C.D."/>
            <person name="Brettin T."/>
            <person name="Goker M."/>
            <person name="Beck B."/>
            <person name="Bristow J."/>
            <person name="Eisen J.A."/>
            <person name="Markowitz V."/>
            <person name="Hugenholtz P."/>
            <person name="Kyrpides N.C."/>
            <person name="Klenk H.P."/>
            <person name="Chen F."/>
        </authorList>
    </citation>
    <scope>NUCLEOTIDE SEQUENCE [LARGE SCALE GENOMIC DNA]</scope>
    <source>
        <strain evidence="5">ATCC 33386 / NCTC 11300</strain>
    </source>
</reference>